<dbReference type="SMART" id="SM00085">
    <property type="entry name" value="PA2c"/>
    <property type="match status" value="1"/>
</dbReference>
<keyword evidence="2 7" id="KW-0964">Secreted</keyword>
<proteinExistence type="inferred from homology"/>
<dbReference type="WBParaSite" id="TCNE_0000942401-mRNA-1">
    <property type="protein sequence ID" value="TCNE_0000942401-mRNA-1"/>
    <property type="gene ID" value="TCNE_0000942401"/>
</dbReference>
<keyword evidence="7" id="KW-0378">Hydrolase</keyword>
<feature type="domain" description="Phospholipase A2-like central" evidence="8">
    <location>
        <begin position="26"/>
        <end position="126"/>
    </location>
</feature>
<name>A0A183ULQ4_TOXCA</name>
<feature type="binding site" evidence="4">
    <location>
        <position position="72"/>
    </location>
    <ligand>
        <name>Ca(2+)</name>
        <dbReference type="ChEBI" id="CHEBI:29108"/>
    </ligand>
</feature>
<evidence type="ECO:0000256" key="6">
    <source>
        <dbReference type="RuleBase" id="RU003654"/>
    </source>
</evidence>
<dbReference type="Gene3D" id="1.20.90.10">
    <property type="entry name" value="Phospholipase A2 domain"/>
    <property type="match status" value="1"/>
</dbReference>
<keyword evidence="10" id="KW-1185">Reference proteome</keyword>
<feature type="disulfide bond" evidence="5">
    <location>
        <begin position="52"/>
        <end position="68"/>
    </location>
</feature>
<feature type="binding site" evidence="4">
    <location>
        <position position="55"/>
    </location>
    <ligand>
        <name>Ca(2+)</name>
        <dbReference type="ChEBI" id="CHEBI:29108"/>
    </ligand>
</feature>
<evidence type="ECO:0000256" key="5">
    <source>
        <dbReference type="PIRSR" id="PIRSR601211-3"/>
    </source>
</evidence>
<evidence type="ECO:0000313" key="9">
    <source>
        <dbReference type="EMBL" id="VDM40745.1"/>
    </source>
</evidence>
<dbReference type="GO" id="GO:0005576">
    <property type="term" value="C:extracellular region"/>
    <property type="evidence" value="ECO:0007669"/>
    <property type="project" value="UniProtKB-SubCell"/>
</dbReference>
<dbReference type="InterPro" id="IPR033113">
    <property type="entry name" value="PLA2_histidine"/>
</dbReference>
<evidence type="ECO:0000313" key="10">
    <source>
        <dbReference type="Proteomes" id="UP000050794"/>
    </source>
</evidence>
<dbReference type="AlphaFoldDB" id="A0A183ULQ4"/>
<comment type="catalytic activity">
    <reaction evidence="7">
        <text>a 1,2-diacyl-sn-glycero-3-phosphocholine + H2O = a 1-acyl-sn-glycero-3-phosphocholine + a fatty acid + H(+)</text>
        <dbReference type="Rhea" id="RHEA:15801"/>
        <dbReference type="ChEBI" id="CHEBI:15377"/>
        <dbReference type="ChEBI" id="CHEBI:15378"/>
        <dbReference type="ChEBI" id="CHEBI:28868"/>
        <dbReference type="ChEBI" id="CHEBI:57643"/>
        <dbReference type="ChEBI" id="CHEBI:58168"/>
        <dbReference type="EC" id="3.1.1.4"/>
    </reaction>
</comment>
<keyword evidence="7" id="KW-0732">Signal</keyword>
<sequence length="133" mass="14766">MLGLLVALCTFFNASVTFASRPQMLALWNMEGMSMCLLHYTGLVYNSYGCFCGSGGSGYPIDGIDACCMNHDNCYDDAVKRGDCSSTWAEYTTDYKWECTDGMIVCTSTRSTFTITLQFASLSIVDKIYVYDE</sequence>
<evidence type="ECO:0000259" key="8">
    <source>
        <dbReference type="SMART" id="SM00085"/>
    </source>
</evidence>
<dbReference type="PROSITE" id="PS00118">
    <property type="entry name" value="PA2_HIS"/>
    <property type="match status" value="1"/>
</dbReference>
<feature type="binding site" evidence="4">
    <location>
        <position position="51"/>
    </location>
    <ligand>
        <name>Ca(2+)</name>
        <dbReference type="ChEBI" id="CHEBI:29108"/>
    </ligand>
</feature>
<dbReference type="GO" id="GO:0016042">
    <property type="term" value="P:lipid catabolic process"/>
    <property type="evidence" value="ECO:0007669"/>
    <property type="project" value="InterPro"/>
</dbReference>
<reference evidence="9 10" key="2">
    <citation type="submission" date="2018-11" db="EMBL/GenBank/DDBJ databases">
        <authorList>
            <consortium name="Pathogen Informatics"/>
        </authorList>
    </citation>
    <scope>NUCLEOTIDE SEQUENCE [LARGE SCALE GENOMIC DNA]</scope>
</reference>
<dbReference type="Pfam" id="PF00068">
    <property type="entry name" value="Phospholip_A2_1"/>
    <property type="match status" value="1"/>
</dbReference>
<evidence type="ECO:0000256" key="2">
    <source>
        <dbReference type="ARBA" id="ARBA00022525"/>
    </source>
</evidence>
<feature type="signal peptide" evidence="7">
    <location>
        <begin position="1"/>
        <end position="19"/>
    </location>
</feature>
<dbReference type="EMBL" id="UYWY01020171">
    <property type="protein sequence ID" value="VDM40745.1"/>
    <property type="molecule type" value="Genomic_DNA"/>
</dbReference>
<keyword evidence="7" id="KW-0443">Lipid metabolism</keyword>
<dbReference type="SUPFAM" id="SSF48619">
    <property type="entry name" value="Phospholipase A2, PLA2"/>
    <property type="match status" value="1"/>
</dbReference>
<dbReference type="PRINTS" id="PR00389">
    <property type="entry name" value="PHPHLIPASEA2"/>
</dbReference>
<dbReference type="PANTHER" id="PTHR11716:SF107">
    <property type="entry name" value="PHOSPHOLIPASE A2"/>
    <property type="match status" value="1"/>
</dbReference>
<comment type="cofactor">
    <cofactor evidence="4">
        <name>Ca(2+)</name>
        <dbReference type="ChEBI" id="CHEBI:29108"/>
    </cofactor>
    <text evidence="4">Binds 1 Ca(2+) ion per subunit.</text>
</comment>
<accession>A0A183ULQ4</accession>
<organism evidence="10 11">
    <name type="scientific">Toxocara canis</name>
    <name type="common">Canine roundworm</name>
    <dbReference type="NCBI Taxonomy" id="6265"/>
    <lineage>
        <taxon>Eukaryota</taxon>
        <taxon>Metazoa</taxon>
        <taxon>Ecdysozoa</taxon>
        <taxon>Nematoda</taxon>
        <taxon>Chromadorea</taxon>
        <taxon>Rhabditida</taxon>
        <taxon>Spirurina</taxon>
        <taxon>Ascaridomorpha</taxon>
        <taxon>Ascaridoidea</taxon>
        <taxon>Toxocaridae</taxon>
        <taxon>Toxocara</taxon>
    </lineage>
</organism>
<evidence type="ECO:0000313" key="11">
    <source>
        <dbReference type="WBParaSite" id="TCNE_0000942401-mRNA-1"/>
    </source>
</evidence>
<evidence type="ECO:0000256" key="3">
    <source>
        <dbReference type="ARBA" id="ARBA00023157"/>
    </source>
</evidence>
<dbReference type="InterPro" id="IPR016090">
    <property type="entry name" value="PLA2-like_dom"/>
</dbReference>
<evidence type="ECO:0000256" key="7">
    <source>
        <dbReference type="RuleBase" id="RU361236"/>
    </source>
</evidence>
<dbReference type="InterPro" id="IPR036444">
    <property type="entry name" value="PLipase_A2_dom_sf"/>
</dbReference>
<dbReference type="GO" id="GO:0005509">
    <property type="term" value="F:calcium ion binding"/>
    <property type="evidence" value="ECO:0007669"/>
    <property type="project" value="InterPro"/>
</dbReference>
<evidence type="ECO:0000256" key="4">
    <source>
        <dbReference type="PIRSR" id="PIRSR601211-2"/>
    </source>
</evidence>
<dbReference type="InterPro" id="IPR001211">
    <property type="entry name" value="PLA2"/>
</dbReference>
<reference evidence="11" key="1">
    <citation type="submission" date="2016-06" db="UniProtKB">
        <authorList>
            <consortium name="WormBaseParasite"/>
        </authorList>
    </citation>
    <scope>IDENTIFICATION</scope>
</reference>
<dbReference type="EC" id="3.1.1.4" evidence="7"/>
<comment type="subcellular location">
    <subcellularLocation>
        <location evidence="1 7">Secreted</location>
    </subcellularLocation>
</comment>
<evidence type="ECO:0000256" key="1">
    <source>
        <dbReference type="ARBA" id="ARBA00004613"/>
    </source>
</evidence>
<keyword evidence="4" id="KW-0479">Metal-binding</keyword>
<feature type="binding site" evidence="4">
    <location>
        <position position="53"/>
    </location>
    <ligand>
        <name>Ca(2+)</name>
        <dbReference type="ChEBI" id="CHEBI:29108"/>
    </ligand>
</feature>
<gene>
    <name evidence="9" type="ORF">TCNE_LOCUS9424</name>
</gene>
<protein>
    <recommendedName>
        <fullName evidence="7">Phospholipase A2</fullName>
        <ecNumber evidence="7">3.1.1.4</ecNumber>
    </recommendedName>
</protein>
<dbReference type="GO" id="GO:0050482">
    <property type="term" value="P:arachidonate secretion"/>
    <property type="evidence" value="ECO:0007669"/>
    <property type="project" value="InterPro"/>
</dbReference>
<feature type="chain" id="PRO_5044514037" description="Phospholipase A2" evidence="7">
    <location>
        <begin position="20"/>
        <end position="133"/>
    </location>
</feature>
<keyword evidence="4 7" id="KW-0106">Calcium</keyword>
<dbReference type="GO" id="GO:0006644">
    <property type="term" value="P:phospholipid metabolic process"/>
    <property type="evidence" value="ECO:0007669"/>
    <property type="project" value="InterPro"/>
</dbReference>
<dbReference type="PANTHER" id="PTHR11716">
    <property type="entry name" value="PHOSPHOLIPASE A2 FAMILY MEMBER"/>
    <property type="match status" value="1"/>
</dbReference>
<dbReference type="Proteomes" id="UP000050794">
    <property type="component" value="Unassembled WGS sequence"/>
</dbReference>
<keyword evidence="3 5" id="KW-1015">Disulfide bond</keyword>
<dbReference type="GO" id="GO:0004623">
    <property type="term" value="F:phospholipase A2 activity"/>
    <property type="evidence" value="ECO:0007669"/>
    <property type="project" value="UniProtKB-EC"/>
</dbReference>
<comment type="similarity">
    <text evidence="6">Belongs to the phospholipase A2 family.</text>
</comment>